<proteinExistence type="predicted"/>
<accession>A0AAV1FAT4</accession>
<feature type="region of interest" description="Disordered" evidence="1">
    <location>
        <begin position="1"/>
        <end position="47"/>
    </location>
</feature>
<reference evidence="2" key="1">
    <citation type="submission" date="2023-08" db="EMBL/GenBank/DDBJ databases">
        <authorList>
            <person name="Alioto T."/>
            <person name="Alioto T."/>
            <person name="Gomez Garrido J."/>
        </authorList>
    </citation>
    <scope>NUCLEOTIDE SEQUENCE</scope>
</reference>
<evidence type="ECO:0000313" key="2">
    <source>
        <dbReference type="EMBL" id="CAJ1058168.1"/>
    </source>
</evidence>
<dbReference type="AlphaFoldDB" id="A0AAV1FAT4"/>
<keyword evidence="3" id="KW-1185">Reference proteome</keyword>
<feature type="compositionally biased region" description="Basic residues" evidence="1">
    <location>
        <begin position="1"/>
        <end position="13"/>
    </location>
</feature>
<protein>
    <submittedName>
        <fullName evidence="2">Cadherin-related family member 2</fullName>
    </submittedName>
</protein>
<dbReference type="Proteomes" id="UP001178508">
    <property type="component" value="Chromosome 6"/>
</dbReference>
<gene>
    <name evidence="2" type="ORF">XNOV1_A020641</name>
</gene>
<name>A0AAV1FAT4_XYRNO</name>
<evidence type="ECO:0000313" key="3">
    <source>
        <dbReference type="Proteomes" id="UP001178508"/>
    </source>
</evidence>
<organism evidence="2 3">
    <name type="scientific">Xyrichtys novacula</name>
    <name type="common">Pearly razorfish</name>
    <name type="synonym">Hemipteronotus novacula</name>
    <dbReference type="NCBI Taxonomy" id="13765"/>
    <lineage>
        <taxon>Eukaryota</taxon>
        <taxon>Metazoa</taxon>
        <taxon>Chordata</taxon>
        <taxon>Craniata</taxon>
        <taxon>Vertebrata</taxon>
        <taxon>Euteleostomi</taxon>
        <taxon>Actinopterygii</taxon>
        <taxon>Neopterygii</taxon>
        <taxon>Teleostei</taxon>
        <taxon>Neoteleostei</taxon>
        <taxon>Acanthomorphata</taxon>
        <taxon>Eupercaria</taxon>
        <taxon>Labriformes</taxon>
        <taxon>Labridae</taxon>
        <taxon>Xyrichtys</taxon>
    </lineage>
</organism>
<sequence length="102" mass="11144">MCTHIKHRQKVKAAKGSNSESTLNSEKHESGPVEPGTSKYTGEWANPSFNPNIDLSLDSNKESLDMDKVSLSSLDHGIDMKLQKKFKKPVMEDGEQDGGPSG</sequence>
<evidence type="ECO:0000256" key="1">
    <source>
        <dbReference type="SAM" id="MobiDB-lite"/>
    </source>
</evidence>
<dbReference type="EMBL" id="OY660869">
    <property type="protein sequence ID" value="CAJ1058168.1"/>
    <property type="molecule type" value="Genomic_DNA"/>
</dbReference>